<accession>A0A219AQD3</accession>
<organism evidence="1 2">
    <name type="scientific">Pochonia chlamydosporia 170</name>
    <dbReference type="NCBI Taxonomy" id="1380566"/>
    <lineage>
        <taxon>Eukaryota</taxon>
        <taxon>Fungi</taxon>
        <taxon>Dikarya</taxon>
        <taxon>Ascomycota</taxon>
        <taxon>Pezizomycotina</taxon>
        <taxon>Sordariomycetes</taxon>
        <taxon>Hypocreomycetidae</taxon>
        <taxon>Hypocreales</taxon>
        <taxon>Clavicipitaceae</taxon>
        <taxon>Pochonia</taxon>
    </lineage>
</organism>
<gene>
    <name evidence="1" type="ORF">VFPPC_17807</name>
</gene>
<evidence type="ECO:0000313" key="2">
    <source>
        <dbReference type="Proteomes" id="UP000078397"/>
    </source>
</evidence>
<evidence type="ECO:0000313" key="1">
    <source>
        <dbReference type="EMBL" id="OWT43000.1"/>
    </source>
</evidence>
<comment type="caution">
    <text evidence="1">The sequence shown here is derived from an EMBL/GenBank/DDBJ whole genome shotgun (WGS) entry which is preliminary data.</text>
</comment>
<dbReference type="AlphaFoldDB" id="A0A219AQD3"/>
<keyword evidence="2" id="KW-1185">Reference proteome</keyword>
<reference evidence="1 2" key="1">
    <citation type="journal article" date="2016" name="PLoS Pathog.">
        <title>Biosynthesis of antibiotic leucinostatins in bio-control fungus Purpureocillium lilacinum and their inhibition on phytophthora revealed by genome mining.</title>
        <authorList>
            <person name="Wang G."/>
            <person name="Liu Z."/>
            <person name="Lin R."/>
            <person name="Li E."/>
            <person name="Mao Z."/>
            <person name="Ling J."/>
            <person name="Yang Y."/>
            <person name="Yin W.B."/>
            <person name="Xie B."/>
        </authorList>
    </citation>
    <scope>NUCLEOTIDE SEQUENCE [LARGE SCALE GENOMIC DNA]</scope>
    <source>
        <strain evidence="1">170</strain>
    </source>
</reference>
<dbReference type="EMBL" id="LSBJ02000004">
    <property type="protein sequence ID" value="OWT43000.1"/>
    <property type="molecule type" value="Genomic_DNA"/>
</dbReference>
<dbReference type="GeneID" id="33936718"/>
<protein>
    <submittedName>
        <fullName evidence="1">Uncharacterized protein</fullName>
    </submittedName>
</protein>
<dbReference type="Proteomes" id="UP000078397">
    <property type="component" value="Unassembled WGS sequence"/>
</dbReference>
<dbReference type="RefSeq" id="XP_022285458.1">
    <property type="nucleotide sequence ID" value="XM_022429488.1"/>
</dbReference>
<sequence length="101" mass="10896">MLGFNAAASCGFWTANTNGKSGDGAYVSLRGKTRSNSTVDGNEAATGLYERVQAQRYQPRRESLWIDRSMLIELTLEGHAKPQTAGRTGLKPALMTFVGSV</sequence>
<proteinExistence type="predicted"/>
<name>A0A219AQD3_METCM</name>
<dbReference type="KEGG" id="pchm:VFPPC_17807"/>